<evidence type="ECO:0000259" key="1">
    <source>
        <dbReference type="Pfam" id="PF00155"/>
    </source>
</evidence>
<dbReference type="InterPro" id="IPR015421">
    <property type="entry name" value="PyrdxlP-dep_Trfase_major"/>
</dbReference>
<protein>
    <submittedName>
        <fullName evidence="2">PLP-dependent transferase</fullName>
    </submittedName>
</protein>
<keyword evidence="2" id="KW-0808">Transferase</keyword>
<dbReference type="AlphaFoldDB" id="A0A1E3PCU9"/>
<gene>
    <name evidence="2" type="ORF">NADFUDRAFT_48158</name>
</gene>
<proteinExistence type="predicted"/>
<sequence>MLLLLQQCTSAENGYTRRAFIISPTYYLINYIFNDAGFTNKLTAIKGDSHLETGIDLVTLEEQLKFYDSQEEDEETKAKFAEFEKTNQARQRKVYKYAMYLVPTYSNPRGDTYSLETRTKLVELARKYDMLIISDDVYDLLSFPANPSAIESQLPPRLVSIDRATLPQDIPADKQYGNTVSNLTFSKLLGPGLRVGWQESASPLICEQLGRAGSNRSGGTAAQLNSMVVAEMINLGVVDPVIAKLCEVYGDRARKMKQAMIQNLPVGTQIEGGEGGYFFWVTMPEGIDAHEMCAKLKQRGVIIGNGSNMEVDNSPMGWGDRAVRVSLSFNEAEAAVEAIERWGQVCQQMTK</sequence>
<dbReference type="SUPFAM" id="SSF53383">
    <property type="entry name" value="PLP-dependent transferases"/>
    <property type="match status" value="1"/>
</dbReference>
<feature type="domain" description="Aminotransferase class I/classII large" evidence="1">
    <location>
        <begin position="18"/>
        <end position="335"/>
    </location>
</feature>
<accession>A0A1E3PCU9</accession>
<dbReference type="InterPro" id="IPR015424">
    <property type="entry name" value="PyrdxlP-dep_Trfase"/>
</dbReference>
<evidence type="ECO:0000313" key="2">
    <source>
        <dbReference type="EMBL" id="ODQ63259.1"/>
    </source>
</evidence>
<dbReference type="Proteomes" id="UP000095009">
    <property type="component" value="Unassembled WGS sequence"/>
</dbReference>
<keyword evidence="3" id="KW-1185">Reference proteome</keyword>
<dbReference type="Gene3D" id="3.90.1150.10">
    <property type="entry name" value="Aspartate Aminotransferase, domain 1"/>
    <property type="match status" value="1"/>
</dbReference>
<dbReference type="PANTHER" id="PTHR42858">
    <property type="entry name" value="AMINOTRANSFERASE"/>
    <property type="match status" value="1"/>
</dbReference>
<dbReference type="CDD" id="cd00609">
    <property type="entry name" value="AAT_like"/>
    <property type="match status" value="1"/>
</dbReference>
<dbReference type="PANTHER" id="PTHR42858:SF1">
    <property type="entry name" value="LD15494P"/>
    <property type="match status" value="1"/>
</dbReference>
<dbReference type="STRING" id="857566.A0A1E3PCU9"/>
<dbReference type="EMBL" id="KV454415">
    <property type="protein sequence ID" value="ODQ63259.1"/>
    <property type="molecule type" value="Genomic_DNA"/>
</dbReference>
<name>A0A1E3PCU9_9ASCO</name>
<dbReference type="GO" id="GO:0047536">
    <property type="term" value="F:2-aminoadipate transaminase activity"/>
    <property type="evidence" value="ECO:0007669"/>
    <property type="project" value="TreeGrafter"/>
</dbReference>
<dbReference type="InterPro" id="IPR004839">
    <property type="entry name" value="Aminotransferase_I/II_large"/>
</dbReference>
<dbReference type="GO" id="GO:0030170">
    <property type="term" value="F:pyridoxal phosphate binding"/>
    <property type="evidence" value="ECO:0007669"/>
    <property type="project" value="InterPro"/>
</dbReference>
<dbReference type="Gene3D" id="3.40.640.10">
    <property type="entry name" value="Type I PLP-dependent aspartate aminotransferase-like (Major domain)"/>
    <property type="match status" value="1"/>
</dbReference>
<dbReference type="InterPro" id="IPR015422">
    <property type="entry name" value="PyrdxlP-dep_Trfase_small"/>
</dbReference>
<dbReference type="Pfam" id="PF00155">
    <property type="entry name" value="Aminotran_1_2"/>
    <property type="match status" value="1"/>
</dbReference>
<evidence type="ECO:0000313" key="3">
    <source>
        <dbReference type="Proteomes" id="UP000095009"/>
    </source>
</evidence>
<organism evidence="2 3">
    <name type="scientific">Nadsonia fulvescens var. elongata DSM 6958</name>
    <dbReference type="NCBI Taxonomy" id="857566"/>
    <lineage>
        <taxon>Eukaryota</taxon>
        <taxon>Fungi</taxon>
        <taxon>Dikarya</taxon>
        <taxon>Ascomycota</taxon>
        <taxon>Saccharomycotina</taxon>
        <taxon>Dipodascomycetes</taxon>
        <taxon>Dipodascales</taxon>
        <taxon>Dipodascales incertae sedis</taxon>
        <taxon>Nadsonia</taxon>
    </lineage>
</organism>
<dbReference type="OrthoDB" id="7042322at2759"/>
<reference evidence="2 3" key="1">
    <citation type="journal article" date="2016" name="Proc. Natl. Acad. Sci. U.S.A.">
        <title>Comparative genomics of biotechnologically important yeasts.</title>
        <authorList>
            <person name="Riley R."/>
            <person name="Haridas S."/>
            <person name="Wolfe K.H."/>
            <person name="Lopes M.R."/>
            <person name="Hittinger C.T."/>
            <person name="Goeker M."/>
            <person name="Salamov A.A."/>
            <person name="Wisecaver J.H."/>
            <person name="Long T.M."/>
            <person name="Calvey C.H."/>
            <person name="Aerts A.L."/>
            <person name="Barry K.W."/>
            <person name="Choi C."/>
            <person name="Clum A."/>
            <person name="Coughlan A.Y."/>
            <person name="Deshpande S."/>
            <person name="Douglass A.P."/>
            <person name="Hanson S.J."/>
            <person name="Klenk H.-P."/>
            <person name="LaButti K.M."/>
            <person name="Lapidus A."/>
            <person name="Lindquist E.A."/>
            <person name="Lipzen A.M."/>
            <person name="Meier-Kolthoff J.P."/>
            <person name="Ohm R.A."/>
            <person name="Otillar R.P."/>
            <person name="Pangilinan J.L."/>
            <person name="Peng Y."/>
            <person name="Rokas A."/>
            <person name="Rosa C.A."/>
            <person name="Scheuner C."/>
            <person name="Sibirny A.A."/>
            <person name="Slot J.C."/>
            <person name="Stielow J.B."/>
            <person name="Sun H."/>
            <person name="Kurtzman C.P."/>
            <person name="Blackwell M."/>
            <person name="Grigoriev I.V."/>
            <person name="Jeffries T.W."/>
        </authorList>
    </citation>
    <scope>NUCLEOTIDE SEQUENCE [LARGE SCALE GENOMIC DNA]</scope>
    <source>
        <strain evidence="2 3">DSM 6958</strain>
    </source>
</reference>